<dbReference type="Pfam" id="PF04376">
    <property type="entry name" value="ATE_N"/>
    <property type="match status" value="1"/>
</dbReference>
<dbReference type="NCBIfam" id="NF002342">
    <property type="entry name" value="PRK01305.1-3"/>
    <property type="match status" value="1"/>
</dbReference>
<dbReference type="PIRSF" id="PIRSF037208">
    <property type="entry name" value="ATE_pro_prd"/>
    <property type="match status" value="1"/>
</dbReference>
<dbReference type="Pfam" id="PF04377">
    <property type="entry name" value="ATE_C"/>
    <property type="match status" value="1"/>
</dbReference>
<comment type="catalytic activity">
    <reaction evidence="4">
        <text>N-terminal L-aspartyl-[protein] + L-leucyl-tRNA(Leu) = N-terminal L-leucyl-L-aspartyl-[protein] + tRNA(Leu) + H(+)</text>
        <dbReference type="Rhea" id="RHEA:50420"/>
        <dbReference type="Rhea" id="RHEA-COMP:9613"/>
        <dbReference type="Rhea" id="RHEA-COMP:9622"/>
        <dbReference type="Rhea" id="RHEA-COMP:12669"/>
        <dbReference type="Rhea" id="RHEA-COMP:12674"/>
        <dbReference type="ChEBI" id="CHEBI:15378"/>
        <dbReference type="ChEBI" id="CHEBI:64720"/>
        <dbReference type="ChEBI" id="CHEBI:78442"/>
        <dbReference type="ChEBI" id="CHEBI:78494"/>
        <dbReference type="ChEBI" id="CHEBI:133042"/>
        <dbReference type="EC" id="2.3.2.29"/>
    </reaction>
</comment>
<dbReference type="AlphaFoldDB" id="A0A345P7V5"/>
<dbReference type="PANTHER" id="PTHR21367">
    <property type="entry name" value="ARGININE-TRNA-PROTEIN TRANSFERASE 1"/>
    <property type="match status" value="1"/>
</dbReference>
<dbReference type="EC" id="2.3.2.29" evidence="4"/>
<dbReference type="GO" id="GO:0071596">
    <property type="term" value="P:ubiquitin-dependent protein catabolic process via the N-end rule pathway"/>
    <property type="evidence" value="ECO:0007669"/>
    <property type="project" value="InterPro"/>
</dbReference>
<organism evidence="7 8">
    <name type="scientific">Aquirhabdus parva</name>
    <dbReference type="NCBI Taxonomy" id="2283318"/>
    <lineage>
        <taxon>Bacteria</taxon>
        <taxon>Pseudomonadati</taxon>
        <taxon>Pseudomonadota</taxon>
        <taxon>Gammaproteobacteria</taxon>
        <taxon>Moraxellales</taxon>
        <taxon>Moraxellaceae</taxon>
        <taxon>Aquirhabdus</taxon>
    </lineage>
</organism>
<dbReference type="Proteomes" id="UP000253940">
    <property type="component" value="Chromosome"/>
</dbReference>
<dbReference type="InterPro" id="IPR016181">
    <property type="entry name" value="Acyl_CoA_acyltransferase"/>
</dbReference>
<feature type="domain" description="N-end rule aminoacyl transferase C-terminal" evidence="6">
    <location>
        <begin position="107"/>
        <end position="227"/>
    </location>
</feature>
<dbReference type="KEGG" id="mbah:HYN46_11220"/>
<comment type="similarity">
    <text evidence="4">Belongs to the R-transferase family. Bpt subfamily.</text>
</comment>
<evidence type="ECO:0000256" key="2">
    <source>
        <dbReference type="ARBA" id="ARBA00022679"/>
    </source>
</evidence>
<dbReference type="NCBIfam" id="NF002346">
    <property type="entry name" value="PRK01305.2-3"/>
    <property type="match status" value="1"/>
</dbReference>
<dbReference type="PANTHER" id="PTHR21367:SF1">
    <property type="entry name" value="ARGINYL-TRNA--PROTEIN TRANSFERASE 1"/>
    <property type="match status" value="1"/>
</dbReference>
<protein>
    <recommendedName>
        <fullName evidence="4">Aspartate/glutamate leucyltransferase</fullName>
        <ecNumber evidence="4">2.3.2.29</ecNumber>
    </recommendedName>
</protein>
<dbReference type="GO" id="GO:0005737">
    <property type="term" value="C:cytoplasm"/>
    <property type="evidence" value="ECO:0007669"/>
    <property type="project" value="UniProtKB-SubCell"/>
</dbReference>
<dbReference type="NCBIfam" id="NF002341">
    <property type="entry name" value="PRK01305.1-1"/>
    <property type="match status" value="1"/>
</dbReference>
<evidence type="ECO:0000259" key="5">
    <source>
        <dbReference type="Pfam" id="PF04376"/>
    </source>
</evidence>
<dbReference type="OrthoDB" id="9782022at2"/>
<dbReference type="RefSeq" id="WP_114899473.1">
    <property type="nucleotide sequence ID" value="NZ_CP031222.1"/>
</dbReference>
<feature type="domain" description="N-end aminoacyl transferase N-terminal" evidence="5">
    <location>
        <begin position="15"/>
        <end position="85"/>
    </location>
</feature>
<keyword evidence="1 4" id="KW-0963">Cytoplasm</keyword>
<sequence length="264" mass="31359">MSNMKNIRFYITPPHPCSYLDDRAARMVFIDPVRDLDLSTLSELSRQGFRRSGDFIYKPECHHCRQCLSSRIPAEEFQPDSSQRRAINRNKDLRMAIRSTRHATDIHYRLYARYIIERHADGDMFPPTREQFEKFLVTGGANSFFIEFWLNDRLMVVATCDPLDDGISAVYTFYDPDENKRSLGTFAIMQQIEWARANRLPYVYLGYWVPQSEKMRYKSNFLPIEVLLDGRWQRISRPMTVTEMDILVKRLSRDESIQDYKRLR</sequence>
<dbReference type="HAMAP" id="MF_00689">
    <property type="entry name" value="Bpt"/>
    <property type="match status" value="1"/>
</dbReference>
<keyword evidence="3 4" id="KW-0012">Acyltransferase</keyword>
<proteinExistence type="inferred from homology"/>
<dbReference type="SUPFAM" id="SSF55729">
    <property type="entry name" value="Acyl-CoA N-acyltransferases (Nat)"/>
    <property type="match status" value="1"/>
</dbReference>
<dbReference type="InterPro" id="IPR007472">
    <property type="entry name" value="N-end_Aminoacyl_Trfase_C"/>
</dbReference>
<comment type="catalytic activity">
    <reaction evidence="4">
        <text>N-terminal L-glutamyl-[protein] + L-leucyl-tRNA(Leu) = N-terminal L-leucyl-L-glutamyl-[protein] + tRNA(Leu) + H(+)</text>
        <dbReference type="Rhea" id="RHEA:50412"/>
        <dbReference type="Rhea" id="RHEA-COMP:9613"/>
        <dbReference type="Rhea" id="RHEA-COMP:9622"/>
        <dbReference type="Rhea" id="RHEA-COMP:12664"/>
        <dbReference type="Rhea" id="RHEA-COMP:12668"/>
        <dbReference type="ChEBI" id="CHEBI:15378"/>
        <dbReference type="ChEBI" id="CHEBI:64721"/>
        <dbReference type="ChEBI" id="CHEBI:78442"/>
        <dbReference type="ChEBI" id="CHEBI:78494"/>
        <dbReference type="ChEBI" id="CHEBI:133041"/>
        <dbReference type="EC" id="2.3.2.29"/>
    </reaction>
</comment>
<evidence type="ECO:0000313" key="7">
    <source>
        <dbReference type="EMBL" id="AXI03364.1"/>
    </source>
</evidence>
<reference evidence="7 8" key="1">
    <citation type="submission" date="2018-07" db="EMBL/GenBank/DDBJ databases">
        <title>Genome sequencing of Moraxellaceae gen. HYN0046.</title>
        <authorList>
            <person name="Kim M."/>
            <person name="Yi H."/>
        </authorList>
    </citation>
    <scope>NUCLEOTIDE SEQUENCE [LARGE SCALE GENOMIC DNA]</scope>
    <source>
        <strain evidence="7 8">HYN0046</strain>
    </source>
</reference>
<comment type="subcellular location">
    <subcellularLocation>
        <location evidence="4">Cytoplasm</location>
    </subcellularLocation>
</comment>
<evidence type="ECO:0000256" key="1">
    <source>
        <dbReference type="ARBA" id="ARBA00022490"/>
    </source>
</evidence>
<evidence type="ECO:0000313" key="8">
    <source>
        <dbReference type="Proteomes" id="UP000253940"/>
    </source>
</evidence>
<dbReference type="GO" id="GO:0004057">
    <property type="term" value="F:arginyl-tRNA--protein transferase activity"/>
    <property type="evidence" value="ECO:0007669"/>
    <property type="project" value="InterPro"/>
</dbReference>
<keyword evidence="2 4" id="KW-0808">Transferase</keyword>
<dbReference type="Gene3D" id="3.40.630.30">
    <property type="match status" value="1"/>
</dbReference>
<evidence type="ECO:0000259" key="6">
    <source>
        <dbReference type="Pfam" id="PF04377"/>
    </source>
</evidence>
<dbReference type="InterPro" id="IPR007471">
    <property type="entry name" value="N-end_Aminoacyl_Trfase_N"/>
</dbReference>
<accession>A0A345P7V5</accession>
<keyword evidence="8" id="KW-1185">Reference proteome</keyword>
<name>A0A345P7V5_9GAMM</name>
<dbReference type="InterPro" id="IPR030700">
    <property type="entry name" value="N-end_Aminoacyl_Trfase"/>
</dbReference>
<dbReference type="EMBL" id="CP031222">
    <property type="protein sequence ID" value="AXI03364.1"/>
    <property type="molecule type" value="Genomic_DNA"/>
</dbReference>
<dbReference type="GO" id="GO:0008914">
    <property type="term" value="F:leucyl-tRNA--protein transferase activity"/>
    <property type="evidence" value="ECO:0007669"/>
    <property type="project" value="UniProtKB-UniRule"/>
</dbReference>
<evidence type="ECO:0000256" key="4">
    <source>
        <dbReference type="HAMAP-Rule" id="MF_00689"/>
    </source>
</evidence>
<dbReference type="InterPro" id="IPR017138">
    <property type="entry name" value="Asp_Glu_LeuTrfase"/>
</dbReference>
<evidence type="ECO:0000256" key="3">
    <source>
        <dbReference type="ARBA" id="ARBA00023315"/>
    </source>
</evidence>
<comment type="function">
    <text evidence="4">Functions in the N-end rule pathway of protein degradation where it conjugates Leu from its aminoacyl-tRNA to the N-termini of proteins containing an N-terminal aspartate or glutamate.</text>
</comment>
<gene>
    <name evidence="4" type="primary">bpt</name>
    <name evidence="7" type="ORF">HYN46_11220</name>
</gene>